<evidence type="ECO:0000313" key="3">
    <source>
        <dbReference type="Proteomes" id="UP000308199"/>
    </source>
</evidence>
<comment type="caution">
    <text evidence="2">The sequence shown here is derived from an EMBL/GenBank/DDBJ whole genome shotgun (WGS) entry which is preliminary data.</text>
</comment>
<proteinExistence type="predicted"/>
<gene>
    <name evidence="2" type="ORF">EW145_g8333</name>
</gene>
<dbReference type="AlphaFoldDB" id="A0A4S4K726"/>
<keyword evidence="3" id="KW-1185">Reference proteome</keyword>
<dbReference type="EMBL" id="SGPK01001257">
    <property type="protein sequence ID" value="THG93605.1"/>
    <property type="molecule type" value="Genomic_DNA"/>
</dbReference>
<name>A0A4S4K726_9AGAM</name>
<organism evidence="2 3">
    <name type="scientific">Phellinidium pouzarii</name>
    <dbReference type="NCBI Taxonomy" id="167371"/>
    <lineage>
        <taxon>Eukaryota</taxon>
        <taxon>Fungi</taxon>
        <taxon>Dikarya</taxon>
        <taxon>Basidiomycota</taxon>
        <taxon>Agaricomycotina</taxon>
        <taxon>Agaricomycetes</taxon>
        <taxon>Hymenochaetales</taxon>
        <taxon>Hymenochaetaceae</taxon>
        <taxon>Phellinidium</taxon>
    </lineage>
</organism>
<reference evidence="2 3" key="1">
    <citation type="submission" date="2019-02" db="EMBL/GenBank/DDBJ databases">
        <title>Genome sequencing of the rare red list fungi Phellinidium pouzarii.</title>
        <authorList>
            <person name="Buettner E."/>
            <person name="Kellner H."/>
        </authorList>
    </citation>
    <scope>NUCLEOTIDE SEQUENCE [LARGE SCALE GENOMIC DNA]</scope>
    <source>
        <strain evidence="2 3">DSM 108285</strain>
    </source>
</reference>
<feature type="compositionally biased region" description="Low complexity" evidence="1">
    <location>
        <begin position="24"/>
        <end position="41"/>
    </location>
</feature>
<feature type="region of interest" description="Disordered" evidence="1">
    <location>
        <begin position="1"/>
        <end position="76"/>
    </location>
</feature>
<sequence length="76" mass="8402">MHPYHQAAMQQVHGPHAVFPGYPLTPAQMQAQAQPQGALQPVPVPGIMRSHPATRTQSRESNTIPTVAEQLDEKRR</sequence>
<accession>A0A4S4K726</accession>
<protein>
    <submittedName>
        <fullName evidence="2">Uncharacterized protein</fullName>
    </submittedName>
</protein>
<evidence type="ECO:0000256" key="1">
    <source>
        <dbReference type="SAM" id="MobiDB-lite"/>
    </source>
</evidence>
<feature type="non-terminal residue" evidence="2">
    <location>
        <position position="76"/>
    </location>
</feature>
<dbReference type="Proteomes" id="UP000308199">
    <property type="component" value="Unassembled WGS sequence"/>
</dbReference>
<evidence type="ECO:0000313" key="2">
    <source>
        <dbReference type="EMBL" id="THG93605.1"/>
    </source>
</evidence>
<feature type="compositionally biased region" description="Polar residues" evidence="1">
    <location>
        <begin position="53"/>
        <end position="65"/>
    </location>
</feature>